<dbReference type="EMBL" id="CP012508">
    <property type="protein sequence ID" value="ALB23599.1"/>
    <property type="molecule type" value="Genomic_DNA"/>
</dbReference>
<evidence type="ECO:0000256" key="2">
    <source>
        <dbReference type="ARBA" id="ARBA00022519"/>
    </source>
</evidence>
<organism evidence="7 9">
    <name type="scientific">Piscirickettsia salmonis</name>
    <dbReference type="NCBI Taxonomy" id="1238"/>
    <lineage>
        <taxon>Bacteria</taxon>
        <taxon>Pseudomonadati</taxon>
        <taxon>Pseudomonadota</taxon>
        <taxon>Gammaproteobacteria</taxon>
        <taxon>Thiotrichales</taxon>
        <taxon>Piscirickettsiaceae</taxon>
        <taxon>Piscirickettsia</taxon>
    </lineage>
</organism>
<dbReference type="RefSeq" id="WP_016209499.1">
    <property type="nucleotide sequence ID" value="NZ_CP012413.1"/>
</dbReference>
<dbReference type="GO" id="GO:0030288">
    <property type="term" value="C:outer membrane-bounded periplasmic space"/>
    <property type="evidence" value="ECO:0007669"/>
    <property type="project" value="TreeGrafter"/>
</dbReference>
<dbReference type="GeneID" id="66741906"/>
<dbReference type="Proteomes" id="UP000029558">
    <property type="component" value="Chromosome"/>
</dbReference>
<evidence type="ECO:0000313" key="9">
    <source>
        <dbReference type="Proteomes" id="UP000422232"/>
    </source>
</evidence>
<dbReference type="STRING" id="1238.AWJ11_12120"/>
<reference evidence="7 9" key="3">
    <citation type="submission" date="2019-04" db="EMBL/GenBank/DDBJ databases">
        <title>Complete genome sequencing of Piscirickettsia salmonis strain Psal-009.</title>
        <authorList>
            <person name="Schober I."/>
            <person name="Bunk B."/>
            <person name="Sproer C."/>
            <person name="Carril G.P."/>
            <person name="Riedel T."/>
            <person name="Flores-Herrera P.A."/>
            <person name="Nourdin-Galindo G."/>
            <person name="Marshall S.H."/>
            <person name="Overmann J."/>
        </authorList>
    </citation>
    <scope>NUCLEOTIDE SEQUENCE [LARGE SCALE GENOMIC DNA]</scope>
    <source>
        <strain evidence="7 9">Psal-009</strain>
    </source>
</reference>
<keyword evidence="2" id="KW-0997">Cell inner membrane</keyword>
<sequence length="185" mass="20181">MLRQTFFSSLLLLVFAGVSSWLVIETSRPKRTAAYSGVTQDAKATAVTITTFTPTGILRYIITSPTARHFDNNTSIITTPHLTAIAPTGSNWSVQAQRATVKNNKVHLSGGVRLHRPKSKTNQALLLTTATLDFDIDKNLATTTKTVTVSEPGTDNYIQGLGLRANLNKGTVQLLQQVQSHYEIN</sequence>
<dbReference type="EMBL" id="CP038908">
    <property type="protein sequence ID" value="QGO05054.1"/>
    <property type="molecule type" value="Genomic_DNA"/>
</dbReference>
<proteinExistence type="predicted"/>
<protein>
    <submittedName>
        <fullName evidence="6">Lipopolysaccharide export system protein LptC</fullName>
    </submittedName>
    <submittedName>
        <fullName evidence="7">Lipopolysaccharide exporter periplasmic protein</fullName>
    </submittedName>
</protein>
<evidence type="ECO:0000313" key="8">
    <source>
        <dbReference type="Proteomes" id="UP000029558"/>
    </source>
</evidence>
<reference evidence="6 8" key="1">
    <citation type="journal article" date="2014" name="Genome Announc.">
        <title>Comparative Genome Analysis of Two Isolates of the Fish Pathogen Piscirickettsia salmonis from Different Hosts Reveals Major Differences in Virulence-Associated Secretion Systems.</title>
        <authorList>
            <person name="Bohle H."/>
            <person name="Henriquez P."/>
            <person name="Grothusen H."/>
            <person name="Navas E."/>
            <person name="Sandoval A."/>
            <person name="Bustamante F."/>
            <person name="Bustos P."/>
            <person name="Mancilla M."/>
        </authorList>
    </citation>
    <scope>NUCLEOTIDE SEQUENCE [LARGE SCALE GENOMIC DNA]</scope>
    <source>
        <strain evidence="8">B1-32597</strain>
        <strain evidence="6">PM32597B1</strain>
    </source>
</reference>
<evidence type="ECO:0000313" key="7">
    <source>
        <dbReference type="EMBL" id="QGO05054.1"/>
    </source>
</evidence>
<reference evidence="6" key="2">
    <citation type="submission" date="2015-08" db="EMBL/GenBank/DDBJ databases">
        <title>Complete genome sequence of Piscirickettsia salmonis strain PM32597B1.</title>
        <authorList>
            <person name="Bohle H."/>
            <person name="Henriquez P."/>
            <person name="Navas E."/>
            <person name="Grothusen H."/>
            <person name="Bustamante F."/>
            <person name="Bustos P."/>
            <person name="Bustos P."/>
            <person name="Mancilla M."/>
        </authorList>
    </citation>
    <scope>NUCLEOTIDE SEQUENCE</scope>
    <source>
        <strain evidence="6">PM32597B1</strain>
    </source>
</reference>
<dbReference type="InterPro" id="IPR010664">
    <property type="entry name" value="LipoPS_assembly_LptC-rel"/>
</dbReference>
<gene>
    <name evidence="6" type="primary">lptC</name>
    <name evidence="6" type="ORF">KU39_2421</name>
    <name evidence="7" type="ORF">Psal009_00934</name>
</gene>
<dbReference type="InterPro" id="IPR026265">
    <property type="entry name" value="LptC"/>
</dbReference>
<evidence type="ECO:0000256" key="5">
    <source>
        <dbReference type="ARBA" id="ARBA00023136"/>
    </source>
</evidence>
<evidence type="ECO:0000256" key="1">
    <source>
        <dbReference type="ARBA" id="ARBA00022475"/>
    </source>
</evidence>
<keyword evidence="3" id="KW-0812">Transmembrane</keyword>
<evidence type="ECO:0000256" key="4">
    <source>
        <dbReference type="ARBA" id="ARBA00022989"/>
    </source>
</evidence>
<dbReference type="Proteomes" id="UP000422232">
    <property type="component" value="Chromosome"/>
</dbReference>
<keyword evidence="1" id="KW-1003">Cell membrane</keyword>
<dbReference type="AlphaFoldDB" id="A0A095BIA5"/>
<evidence type="ECO:0000256" key="3">
    <source>
        <dbReference type="ARBA" id="ARBA00022692"/>
    </source>
</evidence>
<keyword evidence="5" id="KW-0472">Membrane</keyword>
<name>A0A095BIA5_PISSA</name>
<dbReference type="OrthoDB" id="5973594at2"/>
<dbReference type="GO" id="GO:0015221">
    <property type="term" value="F:lipopolysaccharide transmembrane transporter activity"/>
    <property type="evidence" value="ECO:0007669"/>
    <property type="project" value="InterPro"/>
</dbReference>
<dbReference type="Pfam" id="PF06835">
    <property type="entry name" value="LptC"/>
    <property type="match status" value="1"/>
</dbReference>
<dbReference type="NCBIfam" id="TIGR04409">
    <property type="entry name" value="LptC_YrbK"/>
    <property type="match status" value="1"/>
</dbReference>
<evidence type="ECO:0000313" key="6">
    <source>
        <dbReference type="EMBL" id="ALB23599.1"/>
    </source>
</evidence>
<dbReference type="Gene3D" id="2.60.450.10">
    <property type="entry name" value="Lipopolysaccharide (LPS) transport protein A like domain"/>
    <property type="match status" value="1"/>
</dbReference>
<dbReference type="GO" id="GO:0017089">
    <property type="term" value="F:glycolipid transfer activity"/>
    <property type="evidence" value="ECO:0007669"/>
    <property type="project" value="TreeGrafter"/>
</dbReference>
<accession>A0A095BIA5</accession>
<dbReference type="PANTHER" id="PTHR37481">
    <property type="entry name" value="LIPOPOLYSACCHARIDE EXPORT SYSTEM PROTEIN LPTC"/>
    <property type="match status" value="1"/>
</dbReference>
<keyword evidence="9" id="KW-1185">Reference proteome</keyword>
<keyword evidence="4" id="KW-1133">Transmembrane helix</keyword>
<dbReference type="GO" id="GO:0005886">
    <property type="term" value="C:plasma membrane"/>
    <property type="evidence" value="ECO:0007669"/>
    <property type="project" value="InterPro"/>
</dbReference>
<dbReference type="InterPro" id="IPR052363">
    <property type="entry name" value="LPS_export_LptC"/>
</dbReference>
<dbReference type="PANTHER" id="PTHR37481:SF1">
    <property type="entry name" value="LIPOPOLYSACCHARIDE EXPORT SYSTEM PROTEIN LPTC"/>
    <property type="match status" value="1"/>
</dbReference>